<keyword evidence="6" id="KW-1185">Reference proteome</keyword>
<dbReference type="OrthoDB" id="9794580at2"/>
<evidence type="ECO:0000256" key="3">
    <source>
        <dbReference type="SAM" id="SignalP"/>
    </source>
</evidence>
<dbReference type="InterPro" id="IPR029051">
    <property type="entry name" value="DUF4352"/>
</dbReference>
<dbReference type="Pfam" id="PF11611">
    <property type="entry name" value="DUF4352"/>
    <property type="match status" value="1"/>
</dbReference>
<dbReference type="PROSITE" id="PS51257">
    <property type="entry name" value="PROKAR_LIPOPROTEIN"/>
    <property type="match status" value="1"/>
</dbReference>
<dbReference type="AlphaFoldDB" id="A0A540V3R5"/>
<evidence type="ECO:0000256" key="1">
    <source>
        <dbReference type="ARBA" id="ARBA00022729"/>
    </source>
</evidence>
<evidence type="ECO:0000259" key="4">
    <source>
        <dbReference type="Pfam" id="PF11611"/>
    </source>
</evidence>
<gene>
    <name evidence="5" type="ORF">FKZ59_07650</name>
</gene>
<feature type="chain" id="PRO_5039411478" evidence="3">
    <location>
        <begin position="22"/>
        <end position="180"/>
    </location>
</feature>
<name>A0A540V3R5_9BACL</name>
<dbReference type="RefSeq" id="WP_141602165.1">
    <property type="nucleotide sequence ID" value="NZ_JARMSB010000008.1"/>
</dbReference>
<comment type="caution">
    <text evidence="5">The sequence shown here is derived from an EMBL/GenBank/DDBJ whole genome shotgun (WGS) entry which is preliminary data.</text>
</comment>
<proteinExistence type="predicted"/>
<dbReference type="InterPro" id="IPR029050">
    <property type="entry name" value="Immunoprotect_excell_Ig-like"/>
</dbReference>
<dbReference type="Gene3D" id="2.60.40.1240">
    <property type="match status" value="1"/>
</dbReference>
<feature type="region of interest" description="Disordered" evidence="2">
    <location>
        <begin position="27"/>
        <end position="55"/>
    </location>
</feature>
<dbReference type="EMBL" id="VIGD01000008">
    <property type="protein sequence ID" value="TQE90873.1"/>
    <property type="molecule type" value="Genomic_DNA"/>
</dbReference>
<organism evidence="5 6">
    <name type="scientific">Ureibacillus terrenus</name>
    <dbReference type="NCBI Taxonomy" id="118246"/>
    <lineage>
        <taxon>Bacteria</taxon>
        <taxon>Bacillati</taxon>
        <taxon>Bacillota</taxon>
        <taxon>Bacilli</taxon>
        <taxon>Bacillales</taxon>
        <taxon>Caryophanaceae</taxon>
        <taxon>Ureibacillus</taxon>
    </lineage>
</organism>
<reference evidence="5 6" key="1">
    <citation type="submission" date="2019-06" db="EMBL/GenBank/DDBJ databases">
        <title>Genome sequence of Ureibacillus terrenus.</title>
        <authorList>
            <person name="Maclea K.S."/>
            <person name="Simoes M."/>
        </authorList>
    </citation>
    <scope>NUCLEOTIDE SEQUENCE [LARGE SCALE GENOMIC DNA]</scope>
    <source>
        <strain evidence="5 6">ATCC BAA-384</strain>
    </source>
</reference>
<evidence type="ECO:0000313" key="6">
    <source>
        <dbReference type="Proteomes" id="UP000315753"/>
    </source>
</evidence>
<evidence type="ECO:0000256" key="2">
    <source>
        <dbReference type="SAM" id="MobiDB-lite"/>
    </source>
</evidence>
<protein>
    <submittedName>
        <fullName evidence="5">DUF4352 domain-containing protein</fullName>
    </submittedName>
</protein>
<feature type="domain" description="DUF4352" evidence="4">
    <location>
        <begin position="55"/>
        <end position="174"/>
    </location>
</feature>
<sequence length="180" mass="19335">MKFNKPSLLFASLLFSGAMLAACVADDTPKSVSKDDEAQETGEKQGQQEETKTNFKVGEKVQIGEAALTVTKVDKTSGNAADQSASGKEYIIVHVEIENVGSEKISYNPSDFSIQDSQGQEIETTSASIDPDTALESGELGPGEKRAGTVAFEQPAGDGELTLIYNPEFWSEDEVKIHLE</sequence>
<dbReference type="Proteomes" id="UP000315753">
    <property type="component" value="Unassembled WGS sequence"/>
</dbReference>
<accession>A0A540V3R5</accession>
<evidence type="ECO:0000313" key="5">
    <source>
        <dbReference type="EMBL" id="TQE90873.1"/>
    </source>
</evidence>
<keyword evidence="1 3" id="KW-0732">Signal</keyword>
<feature type="signal peptide" evidence="3">
    <location>
        <begin position="1"/>
        <end position="21"/>
    </location>
</feature>